<evidence type="ECO:0000256" key="3">
    <source>
        <dbReference type="SAM" id="SignalP"/>
    </source>
</evidence>
<dbReference type="PANTHER" id="PTHR31121:SF6">
    <property type="entry name" value="ALPHA-1,2 MANNOSYLTRANSFERASE KTR1"/>
    <property type="match status" value="1"/>
</dbReference>
<dbReference type="EMBL" id="KQ250348">
    <property type="protein sequence ID" value="KNC70733.1"/>
    <property type="molecule type" value="Genomic_DNA"/>
</dbReference>
<dbReference type="InterPro" id="IPR002685">
    <property type="entry name" value="Glyco_trans_15"/>
</dbReference>
<keyword evidence="5" id="KW-1185">Reference proteome</keyword>
<proteinExistence type="inferred from homology"/>
<feature type="non-terminal residue" evidence="4">
    <location>
        <position position="352"/>
    </location>
</feature>
<dbReference type="GO" id="GO:0016020">
    <property type="term" value="C:membrane"/>
    <property type="evidence" value="ECO:0007669"/>
    <property type="project" value="InterPro"/>
</dbReference>
<comment type="similarity">
    <text evidence="1">Belongs to the glycosyltransferase 15 family.</text>
</comment>
<gene>
    <name evidence="4" type="ORF">SARC_16736</name>
</gene>
<dbReference type="GeneID" id="25917240"/>
<dbReference type="eggNOG" id="KOG4472">
    <property type="taxonomic scope" value="Eukaryota"/>
</dbReference>
<dbReference type="Gene3D" id="3.90.550.10">
    <property type="entry name" value="Spore Coat Polysaccharide Biosynthesis Protein SpsA, Chain A"/>
    <property type="match status" value="1"/>
</dbReference>
<protein>
    <submittedName>
        <fullName evidence="4">Uncharacterized protein</fullName>
    </submittedName>
</protein>
<accession>A0A0L0F3I0</accession>
<dbReference type="PANTHER" id="PTHR31121">
    <property type="entry name" value="ALPHA-1,2 MANNOSYLTRANSFERASE KTR1"/>
    <property type="match status" value="1"/>
</dbReference>
<dbReference type="Proteomes" id="UP000054560">
    <property type="component" value="Unassembled WGS sequence"/>
</dbReference>
<name>A0A0L0F3I0_9EUKA</name>
<dbReference type="Pfam" id="PF01793">
    <property type="entry name" value="Glyco_transf_15"/>
    <property type="match status" value="1"/>
</dbReference>
<reference evidence="4 5" key="1">
    <citation type="submission" date="2011-02" db="EMBL/GenBank/DDBJ databases">
        <title>The Genome Sequence of Sphaeroforma arctica JP610.</title>
        <authorList>
            <consortium name="The Broad Institute Genome Sequencing Platform"/>
            <person name="Russ C."/>
            <person name="Cuomo C."/>
            <person name="Young S.K."/>
            <person name="Zeng Q."/>
            <person name="Gargeya S."/>
            <person name="Alvarado L."/>
            <person name="Berlin A."/>
            <person name="Chapman S.B."/>
            <person name="Chen Z."/>
            <person name="Freedman E."/>
            <person name="Gellesch M."/>
            <person name="Goldberg J."/>
            <person name="Griggs A."/>
            <person name="Gujja S."/>
            <person name="Heilman E."/>
            <person name="Heiman D."/>
            <person name="Howarth C."/>
            <person name="Mehta T."/>
            <person name="Neiman D."/>
            <person name="Pearson M."/>
            <person name="Roberts A."/>
            <person name="Saif S."/>
            <person name="Shea T."/>
            <person name="Shenoy N."/>
            <person name="Sisk P."/>
            <person name="Stolte C."/>
            <person name="Sykes S."/>
            <person name="White J."/>
            <person name="Yandava C."/>
            <person name="Burger G."/>
            <person name="Gray M.W."/>
            <person name="Holland P.W.H."/>
            <person name="King N."/>
            <person name="Lang F.B.F."/>
            <person name="Roger A.J."/>
            <person name="Ruiz-Trillo I."/>
            <person name="Haas B."/>
            <person name="Nusbaum C."/>
            <person name="Birren B."/>
        </authorList>
    </citation>
    <scope>NUCLEOTIDE SEQUENCE [LARGE SCALE GENOMIC DNA]</scope>
    <source>
        <strain evidence="4 5">JP610</strain>
    </source>
</reference>
<dbReference type="GO" id="GO:0000026">
    <property type="term" value="F:alpha-1,2-mannosyltransferase activity"/>
    <property type="evidence" value="ECO:0007669"/>
    <property type="project" value="TreeGrafter"/>
</dbReference>
<dbReference type="RefSeq" id="XP_014144635.1">
    <property type="nucleotide sequence ID" value="XM_014289160.1"/>
</dbReference>
<evidence type="ECO:0000256" key="2">
    <source>
        <dbReference type="ARBA" id="ARBA00022679"/>
    </source>
</evidence>
<keyword evidence="3" id="KW-0732">Signal</keyword>
<keyword evidence="2" id="KW-0808">Transferase</keyword>
<dbReference type="OrthoDB" id="439943at2759"/>
<dbReference type="STRING" id="667725.A0A0L0F3I0"/>
<evidence type="ECO:0000313" key="4">
    <source>
        <dbReference type="EMBL" id="KNC70733.1"/>
    </source>
</evidence>
<evidence type="ECO:0000256" key="1">
    <source>
        <dbReference type="ARBA" id="ARBA00007677"/>
    </source>
</evidence>
<dbReference type="GO" id="GO:0000032">
    <property type="term" value="P:cell wall mannoprotein biosynthetic process"/>
    <property type="evidence" value="ECO:0007669"/>
    <property type="project" value="TreeGrafter"/>
</dbReference>
<dbReference type="AlphaFoldDB" id="A0A0L0F3I0"/>
<evidence type="ECO:0000313" key="5">
    <source>
        <dbReference type="Proteomes" id="UP000054560"/>
    </source>
</evidence>
<sequence>MMCSLAILLTVSNYVAPLLNSVGTQTATDDYTTSKVFAIDAQMKIIMQQSGDPASSTVIVKGRAKASQPRMAIAYLTRNTKSDALYQRDSNTLLAKSLDLVFENVMPYTAADVIIFHEGDFSSEDQKKVIKGRPHIKFHTLSAAEWGPPAFIDEKELPSWHEGSKYGMGYRNMIRFYANRIWPLVSVMGYEYVMRLDEESFIHSPIKYDLAERMTSERLVYGYRQDQTEYPTYGAWHYDIEPTFLYDHCTPRNIAGLKTGLHDLHSYYNNFFIARVDFFTSTQVQQFLNYADRTGGYYYSRWGDAIVHTAAVQIFLHTAEVHKFTDFSYEHATLNKTDNTLTWGGLAVGSED</sequence>
<feature type="chain" id="PRO_5005538545" evidence="3">
    <location>
        <begin position="18"/>
        <end position="352"/>
    </location>
</feature>
<dbReference type="SUPFAM" id="SSF53448">
    <property type="entry name" value="Nucleotide-diphospho-sugar transferases"/>
    <property type="match status" value="1"/>
</dbReference>
<feature type="signal peptide" evidence="3">
    <location>
        <begin position="1"/>
        <end position="17"/>
    </location>
</feature>
<dbReference type="GO" id="GO:0006487">
    <property type="term" value="P:protein N-linked glycosylation"/>
    <property type="evidence" value="ECO:0007669"/>
    <property type="project" value="TreeGrafter"/>
</dbReference>
<dbReference type="InterPro" id="IPR029044">
    <property type="entry name" value="Nucleotide-diphossugar_trans"/>
</dbReference>
<dbReference type="GO" id="GO:0005794">
    <property type="term" value="C:Golgi apparatus"/>
    <property type="evidence" value="ECO:0007669"/>
    <property type="project" value="TreeGrafter"/>
</dbReference>
<organism evidence="4 5">
    <name type="scientific">Sphaeroforma arctica JP610</name>
    <dbReference type="NCBI Taxonomy" id="667725"/>
    <lineage>
        <taxon>Eukaryota</taxon>
        <taxon>Ichthyosporea</taxon>
        <taxon>Ichthyophonida</taxon>
        <taxon>Sphaeroforma</taxon>
    </lineage>
</organism>